<dbReference type="AlphaFoldDB" id="A0AAE7BET5"/>
<reference evidence="2 3" key="1">
    <citation type="submission" date="2020-05" db="EMBL/GenBank/DDBJ databases">
        <title>Complete genome sequencing of Campylobacter and Arcobacter type strains.</title>
        <authorList>
            <person name="Miller W.G."/>
            <person name="Yee E."/>
        </authorList>
    </citation>
    <scope>NUCLEOTIDE SEQUENCE [LARGE SCALE GENOMIC DNA]</scope>
    <source>
        <strain evidence="2 3">LMG 25694</strain>
    </source>
</reference>
<evidence type="ECO:0000313" key="2">
    <source>
        <dbReference type="EMBL" id="QKF77773.1"/>
    </source>
</evidence>
<feature type="transmembrane region" description="Helical" evidence="1">
    <location>
        <begin position="6"/>
        <end position="23"/>
    </location>
</feature>
<evidence type="ECO:0000256" key="1">
    <source>
        <dbReference type="SAM" id="Phobius"/>
    </source>
</evidence>
<dbReference type="Proteomes" id="UP000503313">
    <property type="component" value="Chromosome"/>
</dbReference>
<accession>A0AAE7BET5</accession>
<evidence type="ECO:0000313" key="3">
    <source>
        <dbReference type="Proteomes" id="UP000503313"/>
    </source>
</evidence>
<proteinExistence type="predicted"/>
<dbReference type="RefSeq" id="WP_172658777.1">
    <property type="nucleotide sequence ID" value="NZ_CP053835.1"/>
</dbReference>
<keyword evidence="3" id="KW-1185">Reference proteome</keyword>
<sequence length="182" mass="21439">MFNKIIPIIVICLFSLIFYAVFTKASHSAKSKRVECQTKTTTFEKIFVEEPIKEAIQSFKAGNYEINSSIEYSKYMKSHLIDILTKEQSDKILQNIINKYLIQSEQQIQDKKLFINYYIYENDKADSGKKNSEAKKYAGYLMFDFKYDKKLVYKIQIDYMDLDAKDLEDRMNCAINSFLLID</sequence>
<keyword evidence="1" id="KW-0812">Transmembrane</keyword>
<dbReference type="EMBL" id="CP053835">
    <property type="protein sequence ID" value="QKF77773.1"/>
    <property type="molecule type" value="Genomic_DNA"/>
</dbReference>
<dbReference type="KEGG" id="adz:ADFLV_1755"/>
<name>A0AAE7BET5_9BACT</name>
<gene>
    <name evidence="2" type="ORF">ADFLV_1755</name>
</gene>
<organism evidence="2 3">
    <name type="scientific">Arcobacter defluvii</name>
    <dbReference type="NCBI Taxonomy" id="873191"/>
    <lineage>
        <taxon>Bacteria</taxon>
        <taxon>Pseudomonadati</taxon>
        <taxon>Campylobacterota</taxon>
        <taxon>Epsilonproteobacteria</taxon>
        <taxon>Campylobacterales</taxon>
        <taxon>Arcobacteraceae</taxon>
        <taxon>Arcobacter</taxon>
    </lineage>
</organism>
<keyword evidence="1" id="KW-1133">Transmembrane helix</keyword>
<keyword evidence="1" id="KW-0472">Membrane</keyword>
<protein>
    <submittedName>
        <fullName evidence="2">Uncharacterized protein</fullName>
    </submittedName>
</protein>